<gene>
    <name evidence="2" type="ORF">RGR602_CH00304</name>
</gene>
<dbReference type="RefSeq" id="WP_052451470.1">
    <property type="nucleotide sequence ID" value="NZ_CP006877.1"/>
</dbReference>
<reference evidence="2 3" key="1">
    <citation type="submission" date="2013-11" db="EMBL/GenBank/DDBJ databases">
        <title>Complete genome sequence of Rhizobium gallicum bv. gallicum R602.</title>
        <authorList>
            <person name="Bustos P."/>
            <person name="Santamaria R.I."/>
            <person name="Lozano L."/>
            <person name="Acosta J.L."/>
            <person name="Ormeno-Orrillo E."/>
            <person name="Rogel M.A."/>
            <person name="Romero D."/>
            <person name="Cevallos M.A."/>
            <person name="Martinez-Romero E."/>
            <person name="Gonzalez V."/>
        </authorList>
    </citation>
    <scope>NUCLEOTIDE SEQUENCE [LARGE SCALE GENOMIC DNA]</scope>
    <source>
        <strain evidence="2 3">R602</strain>
    </source>
</reference>
<feature type="signal peptide" evidence="1">
    <location>
        <begin position="1"/>
        <end position="22"/>
    </location>
</feature>
<protein>
    <submittedName>
        <fullName evidence="2">Uncharacterized protein</fullName>
    </submittedName>
</protein>
<evidence type="ECO:0000313" key="2">
    <source>
        <dbReference type="EMBL" id="AJD39675.1"/>
    </source>
</evidence>
<name>A0A0B4WYM8_9HYPH</name>
<dbReference type="AlphaFoldDB" id="A0A0B4WYM8"/>
<evidence type="ECO:0000313" key="3">
    <source>
        <dbReference type="Proteomes" id="UP000031368"/>
    </source>
</evidence>
<proteinExistence type="predicted"/>
<organism evidence="2 3">
    <name type="scientific">Rhizobium gallicum bv. gallicum R602sp</name>
    <dbReference type="NCBI Taxonomy" id="1041138"/>
    <lineage>
        <taxon>Bacteria</taxon>
        <taxon>Pseudomonadati</taxon>
        <taxon>Pseudomonadota</taxon>
        <taxon>Alphaproteobacteria</taxon>
        <taxon>Hyphomicrobiales</taxon>
        <taxon>Rhizobiaceae</taxon>
        <taxon>Rhizobium/Agrobacterium group</taxon>
        <taxon>Rhizobium</taxon>
    </lineage>
</organism>
<evidence type="ECO:0000256" key="1">
    <source>
        <dbReference type="SAM" id="SignalP"/>
    </source>
</evidence>
<keyword evidence="3" id="KW-1185">Reference proteome</keyword>
<accession>A0A0B4WYM8</accession>
<feature type="chain" id="PRO_5002097267" evidence="1">
    <location>
        <begin position="23"/>
        <end position="120"/>
    </location>
</feature>
<sequence>MIRKTLSASLLAGLFLATPAFAEEATVGRPIEGGSLNERHLDMVVYYIPVDGDLLEVTATFAPKTGGDPLRVVMGLADGASVAFSMPGHQHSLYAFSRSGKEVTVSTETDTHLRADATMR</sequence>
<dbReference type="EMBL" id="CP006877">
    <property type="protein sequence ID" value="AJD39675.1"/>
    <property type="molecule type" value="Genomic_DNA"/>
</dbReference>
<dbReference type="KEGG" id="rga:RGR602_CH00304"/>
<dbReference type="HOGENOM" id="CLU_163388_0_0_5"/>
<dbReference type="Proteomes" id="UP000031368">
    <property type="component" value="Chromosome"/>
</dbReference>
<keyword evidence="1" id="KW-0732">Signal</keyword>